<sequence length="136" mass="15944">MNELAKSLKESLPKAIISNEVKINRYEDVFYIDGILSDEDTEDGNRLYTQYTATIYPNGYYDLTSIDTYRIFPDGDMELVIHTYEDTSDRASDWVNRLTDKQFLDLSKLDESRTVVIIYDKDNDSIIYDRKTRTLI</sequence>
<organism evidence="1">
    <name type="scientific">Myoviridae sp. ctYA416</name>
    <dbReference type="NCBI Taxonomy" id="2825125"/>
    <lineage>
        <taxon>Viruses</taxon>
        <taxon>Duplodnaviria</taxon>
        <taxon>Heunggongvirae</taxon>
        <taxon>Uroviricota</taxon>
        <taxon>Caudoviricetes</taxon>
    </lineage>
</organism>
<reference evidence="1" key="1">
    <citation type="journal article" date="2021" name="Proc. Natl. Acad. Sci. U.S.A.">
        <title>A Catalog of Tens of Thousands of Viruses from Human Metagenomes Reveals Hidden Associations with Chronic Diseases.</title>
        <authorList>
            <person name="Tisza M.J."/>
            <person name="Buck C.B."/>
        </authorList>
    </citation>
    <scope>NUCLEOTIDE SEQUENCE</scope>
    <source>
        <strain evidence="1">CtYA416</strain>
    </source>
</reference>
<accession>A0A8S5UTM0</accession>
<evidence type="ECO:0000313" key="1">
    <source>
        <dbReference type="EMBL" id="DAF97718.1"/>
    </source>
</evidence>
<name>A0A8S5UTM0_9CAUD</name>
<proteinExistence type="predicted"/>
<dbReference type="EMBL" id="BK016136">
    <property type="protein sequence ID" value="DAF97718.1"/>
    <property type="molecule type" value="Genomic_DNA"/>
</dbReference>
<protein>
    <submittedName>
        <fullName evidence="1">Uncharacterized protein</fullName>
    </submittedName>
</protein>